<dbReference type="Pfam" id="PF04542">
    <property type="entry name" value="Sigma70_r2"/>
    <property type="match status" value="1"/>
</dbReference>
<dbReference type="EMBL" id="DS999411">
    <property type="protein sequence ID" value="EED34708.1"/>
    <property type="molecule type" value="Genomic_DNA"/>
</dbReference>
<dbReference type="RefSeq" id="WP_009019456.1">
    <property type="nucleotide sequence ID" value="NZ_DS999411.1"/>
</dbReference>
<evidence type="ECO:0000256" key="1">
    <source>
        <dbReference type="ARBA" id="ARBA00010641"/>
    </source>
</evidence>
<dbReference type="InterPro" id="IPR014284">
    <property type="entry name" value="RNA_pol_sigma-70_dom"/>
</dbReference>
<dbReference type="AlphaFoldDB" id="B8KWT5"/>
<evidence type="ECO:0000256" key="6">
    <source>
        <dbReference type="RuleBase" id="RU000716"/>
    </source>
</evidence>
<dbReference type="SUPFAM" id="SSF88659">
    <property type="entry name" value="Sigma3 and sigma4 domains of RNA polymerase sigma factors"/>
    <property type="match status" value="1"/>
</dbReference>
<dbReference type="HOGENOM" id="CLU_047691_3_0_6"/>
<keyword evidence="5 6" id="KW-0804">Transcription</keyword>
<evidence type="ECO:0000259" key="7">
    <source>
        <dbReference type="Pfam" id="PF04542"/>
    </source>
</evidence>
<keyword evidence="10" id="KW-1185">Reference proteome</keyword>
<dbReference type="InterPro" id="IPR036388">
    <property type="entry name" value="WH-like_DNA-bd_sf"/>
</dbReference>
<evidence type="ECO:0000259" key="8">
    <source>
        <dbReference type="Pfam" id="PF08281"/>
    </source>
</evidence>
<dbReference type="InterPro" id="IPR000838">
    <property type="entry name" value="RNA_pol_sigma70_ECF_CS"/>
</dbReference>
<feature type="domain" description="RNA polymerase sigma factor 70 region 4 type 2" evidence="8">
    <location>
        <begin position="119"/>
        <end position="166"/>
    </location>
</feature>
<dbReference type="eggNOG" id="COG1595">
    <property type="taxonomic scope" value="Bacteria"/>
</dbReference>
<proteinExistence type="inferred from homology"/>
<evidence type="ECO:0000256" key="2">
    <source>
        <dbReference type="ARBA" id="ARBA00023015"/>
    </source>
</evidence>
<dbReference type="GO" id="GO:0003677">
    <property type="term" value="F:DNA binding"/>
    <property type="evidence" value="ECO:0007669"/>
    <property type="project" value="UniProtKB-KW"/>
</dbReference>
<gene>
    <name evidence="9" type="ORF">NOR51B_647</name>
</gene>
<dbReference type="InterPro" id="IPR039425">
    <property type="entry name" value="RNA_pol_sigma-70-like"/>
</dbReference>
<dbReference type="PROSITE" id="PS01063">
    <property type="entry name" value="SIGMA70_ECF"/>
    <property type="match status" value="1"/>
</dbReference>
<evidence type="ECO:0000256" key="4">
    <source>
        <dbReference type="ARBA" id="ARBA00023125"/>
    </source>
</evidence>
<evidence type="ECO:0000256" key="5">
    <source>
        <dbReference type="ARBA" id="ARBA00023163"/>
    </source>
</evidence>
<accession>B8KWT5</accession>
<sequence length="174" mass="19745">MPEDDAILMQRIARSQDRRAFAEVANRHIAPIERFATRMLGDVARAQDVTQEVMLKVWLRANEYHSGKARLTTWLHQIARNLCIDQQRATARLSAWQEQDQEQALSAVADDRGADVSGLLMLLPEAQRSALVLTYYQSLTNREAAEVMGLSVRALESLLVRARRSLKRHLEVAP</sequence>
<dbReference type="Gene3D" id="1.10.10.10">
    <property type="entry name" value="Winged helix-like DNA-binding domain superfamily/Winged helix DNA-binding domain"/>
    <property type="match status" value="1"/>
</dbReference>
<protein>
    <recommendedName>
        <fullName evidence="6">RNA polymerase sigma factor</fullName>
    </recommendedName>
</protein>
<evidence type="ECO:0000313" key="10">
    <source>
        <dbReference type="Proteomes" id="UP000004699"/>
    </source>
</evidence>
<dbReference type="STRING" id="565045.NOR51B_647"/>
<reference evidence="10" key="1">
    <citation type="journal article" date="2013" name="BMC Microbiol.">
        <title>Taxonomy and evolution of bacteriochlorophyll a-containing members of the OM60/NOR5 clade of marine gammaproteobacteria: description of Luminiphilus syltensis gen. nov., sp. nov., reclassification of Haliea rubra as Pseudohaliea rubra gen. nov., comb. nov., and emendation of Chromatocurvus halotolerans.</title>
        <authorList>
            <person name="Spring S."/>
            <person name="Riedel T."/>
            <person name="Sproer C."/>
            <person name="Yan S."/>
            <person name="Harder J."/>
            <person name="Fuchs B.M."/>
        </authorList>
    </citation>
    <scope>NUCLEOTIDE SEQUENCE [LARGE SCALE GENOMIC DNA]</scope>
    <source>
        <strain evidence="10">NOR51-B</strain>
    </source>
</reference>
<keyword evidence="4 6" id="KW-0238">DNA-binding</keyword>
<dbReference type="Gene3D" id="1.10.1740.10">
    <property type="match status" value="1"/>
</dbReference>
<dbReference type="PANTHER" id="PTHR43133:SF8">
    <property type="entry name" value="RNA POLYMERASE SIGMA FACTOR HI_1459-RELATED"/>
    <property type="match status" value="1"/>
</dbReference>
<organism evidence="9 10">
    <name type="scientific">Luminiphilus syltensis NOR5-1B</name>
    <dbReference type="NCBI Taxonomy" id="565045"/>
    <lineage>
        <taxon>Bacteria</taxon>
        <taxon>Pseudomonadati</taxon>
        <taxon>Pseudomonadota</taxon>
        <taxon>Gammaproteobacteria</taxon>
        <taxon>Cellvibrionales</taxon>
        <taxon>Halieaceae</taxon>
        <taxon>Luminiphilus</taxon>
    </lineage>
</organism>
<dbReference type="InterPro" id="IPR013249">
    <property type="entry name" value="RNA_pol_sigma70_r4_t2"/>
</dbReference>
<dbReference type="Pfam" id="PF08281">
    <property type="entry name" value="Sigma70_r4_2"/>
    <property type="match status" value="1"/>
</dbReference>
<evidence type="ECO:0000313" key="9">
    <source>
        <dbReference type="EMBL" id="EED34708.1"/>
    </source>
</evidence>
<keyword evidence="3 6" id="KW-0731">Sigma factor</keyword>
<evidence type="ECO:0000256" key="3">
    <source>
        <dbReference type="ARBA" id="ARBA00023082"/>
    </source>
</evidence>
<name>B8KWT5_9GAMM</name>
<dbReference type="InterPro" id="IPR013324">
    <property type="entry name" value="RNA_pol_sigma_r3/r4-like"/>
</dbReference>
<dbReference type="PANTHER" id="PTHR43133">
    <property type="entry name" value="RNA POLYMERASE ECF-TYPE SIGMA FACTO"/>
    <property type="match status" value="1"/>
</dbReference>
<dbReference type="NCBIfam" id="TIGR02937">
    <property type="entry name" value="sigma70-ECF"/>
    <property type="match status" value="1"/>
</dbReference>
<comment type="similarity">
    <text evidence="1 6">Belongs to the sigma-70 factor family. ECF subfamily.</text>
</comment>
<dbReference type="Proteomes" id="UP000004699">
    <property type="component" value="Unassembled WGS sequence"/>
</dbReference>
<dbReference type="InterPro" id="IPR013325">
    <property type="entry name" value="RNA_pol_sigma_r2"/>
</dbReference>
<dbReference type="SUPFAM" id="SSF88946">
    <property type="entry name" value="Sigma2 domain of RNA polymerase sigma factors"/>
    <property type="match status" value="1"/>
</dbReference>
<dbReference type="GO" id="GO:0016987">
    <property type="term" value="F:sigma factor activity"/>
    <property type="evidence" value="ECO:0007669"/>
    <property type="project" value="UniProtKB-KW"/>
</dbReference>
<keyword evidence="2 6" id="KW-0805">Transcription regulation</keyword>
<dbReference type="InterPro" id="IPR007627">
    <property type="entry name" value="RNA_pol_sigma70_r2"/>
</dbReference>
<dbReference type="GO" id="GO:0006352">
    <property type="term" value="P:DNA-templated transcription initiation"/>
    <property type="evidence" value="ECO:0007669"/>
    <property type="project" value="InterPro"/>
</dbReference>
<feature type="domain" description="RNA polymerase sigma-70 region 2" evidence="7">
    <location>
        <begin position="26"/>
        <end position="92"/>
    </location>
</feature>